<dbReference type="SMART" id="SM00255">
    <property type="entry name" value="TIR"/>
    <property type="match status" value="1"/>
</dbReference>
<sequence>MLMLASLCSSVLKNKCRCWLMENKLHIDCSKTNLTFVPHFPNNVSYLYLENNMIDRLENGAFHDLDHLISLDLTSNKLQHIERNAFVGLKNLQRLILQNNKLSYRNSFPHDVFAPLKSLLYLDVKFENKDLENFPTGLLITLNALEELHIDVKYPKPFGLEFRKLQCLRKLQIGYCTLQRVEIDTFANINYLEYMDLSMCTIEKYKYGFVDMKSLKFIKLGNPTFFYSDVFYMVQDLEESSIEILVMTNLFYKVFKFPNVVFYLLNRTNILELYVNYNRLQHVVRDDQYHILPTTLKILDLSNNMIVKFLFDIPHLVQLVLRNNSLGKFLSDQSYTDSSFLKLRHIDLSQNSIYRLKYSLFHDHNHLECINLSRNFLQDLSFDLSDQKALKALDLSHNFIRRINQTFISCVSEIFVHSNLSINLSNNLLEFSCRTYLTLKWMLENINHFLDSKTYKCQNDDRRLIPLNNFKEVVQQLEKTCSSHLFLIVCVSIFVATFCLMVAIGVVYRYRWKLRYMYYMTRSKYRQYKPVNSTSTYAYDAFISYADHERDFIINECIPNLEQKRKLKLCIHHRDFLPGEEITVNITNAIHDSRTTVCLVTRSFLESYYCMFEFNMARMESIYSRNGENILFLVFYDQILPQELSLVMLELVQNQSYIEYPHDDQGNVVFWEKIEKAVTG</sequence>
<evidence type="ECO:0000256" key="7">
    <source>
        <dbReference type="ARBA" id="ARBA00022989"/>
    </source>
</evidence>
<dbReference type="SUPFAM" id="SSF52200">
    <property type="entry name" value="Toll/Interleukin receptor TIR domain"/>
    <property type="match status" value="1"/>
</dbReference>
<comment type="similarity">
    <text evidence="2">Belongs to the Toll-like receptor family.</text>
</comment>
<dbReference type="PROSITE" id="PS50104">
    <property type="entry name" value="TIR"/>
    <property type="match status" value="1"/>
</dbReference>
<comment type="subcellular location">
    <subcellularLocation>
        <location evidence="1">Membrane</location>
        <topology evidence="1">Single-pass membrane protein</topology>
    </subcellularLocation>
</comment>
<keyword evidence="8 11" id="KW-0472">Membrane</keyword>
<feature type="domain" description="TIR" evidence="12">
    <location>
        <begin position="537"/>
        <end position="678"/>
    </location>
</feature>
<keyword evidence="4 11" id="KW-0812">Transmembrane</keyword>
<evidence type="ECO:0000313" key="14">
    <source>
        <dbReference type="Proteomes" id="UP000596742"/>
    </source>
</evidence>
<dbReference type="Gene3D" id="3.80.10.10">
    <property type="entry name" value="Ribonuclease Inhibitor"/>
    <property type="match status" value="2"/>
</dbReference>
<dbReference type="OrthoDB" id="1526598at2759"/>
<keyword evidence="10" id="KW-0325">Glycoprotein</keyword>
<name>A0A8B6G091_MYTGA</name>
<evidence type="ECO:0000256" key="11">
    <source>
        <dbReference type="SAM" id="Phobius"/>
    </source>
</evidence>
<dbReference type="GO" id="GO:0005886">
    <property type="term" value="C:plasma membrane"/>
    <property type="evidence" value="ECO:0007669"/>
    <property type="project" value="TreeGrafter"/>
</dbReference>
<dbReference type="InterPro" id="IPR032675">
    <property type="entry name" value="LRR_dom_sf"/>
</dbReference>
<keyword evidence="5" id="KW-0732">Signal</keyword>
<reference evidence="13" key="1">
    <citation type="submission" date="2018-11" db="EMBL/GenBank/DDBJ databases">
        <authorList>
            <person name="Alioto T."/>
            <person name="Alioto T."/>
        </authorList>
    </citation>
    <scope>NUCLEOTIDE SEQUENCE</scope>
</reference>
<organism evidence="13 14">
    <name type="scientific">Mytilus galloprovincialis</name>
    <name type="common">Mediterranean mussel</name>
    <dbReference type="NCBI Taxonomy" id="29158"/>
    <lineage>
        <taxon>Eukaryota</taxon>
        <taxon>Metazoa</taxon>
        <taxon>Spiralia</taxon>
        <taxon>Lophotrochozoa</taxon>
        <taxon>Mollusca</taxon>
        <taxon>Bivalvia</taxon>
        <taxon>Autobranchia</taxon>
        <taxon>Pteriomorphia</taxon>
        <taxon>Mytilida</taxon>
        <taxon>Mytiloidea</taxon>
        <taxon>Mytilidae</taxon>
        <taxon>Mytilinae</taxon>
        <taxon>Mytilus</taxon>
    </lineage>
</organism>
<comment type="caution">
    <text evidence="13">The sequence shown here is derived from an EMBL/GenBank/DDBJ whole genome shotgun (WGS) entry which is preliminary data.</text>
</comment>
<keyword evidence="14" id="KW-1185">Reference proteome</keyword>
<keyword evidence="6" id="KW-0677">Repeat</keyword>
<evidence type="ECO:0000256" key="2">
    <source>
        <dbReference type="ARBA" id="ARBA00009634"/>
    </source>
</evidence>
<evidence type="ECO:0000256" key="6">
    <source>
        <dbReference type="ARBA" id="ARBA00022737"/>
    </source>
</evidence>
<evidence type="ECO:0000259" key="12">
    <source>
        <dbReference type="PROSITE" id="PS50104"/>
    </source>
</evidence>
<evidence type="ECO:0000256" key="1">
    <source>
        <dbReference type="ARBA" id="ARBA00004167"/>
    </source>
</evidence>
<keyword evidence="3" id="KW-0433">Leucine-rich repeat</keyword>
<dbReference type="SUPFAM" id="SSF52058">
    <property type="entry name" value="L domain-like"/>
    <property type="match status" value="2"/>
</dbReference>
<keyword evidence="7 11" id="KW-1133">Transmembrane helix</keyword>
<dbReference type="InterPro" id="IPR001611">
    <property type="entry name" value="Leu-rich_rpt"/>
</dbReference>
<gene>
    <name evidence="13" type="ORF">MGAL_10B051105</name>
</gene>
<dbReference type="InterPro" id="IPR000157">
    <property type="entry name" value="TIR_dom"/>
</dbReference>
<dbReference type="Proteomes" id="UP000596742">
    <property type="component" value="Unassembled WGS sequence"/>
</dbReference>
<evidence type="ECO:0000256" key="10">
    <source>
        <dbReference type="ARBA" id="ARBA00023180"/>
    </source>
</evidence>
<dbReference type="Pfam" id="PF13855">
    <property type="entry name" value="LRR_8"/>
    <property type="match status" value="2"/>
</dbReference>
<dbReference type="InterPro" id="IPR035897">
    <property type="entry name" value="Toll_tir_struct_dom_sf"/>
</dbReference>
<evidence type="ECO:0000313" key="13">
    <source>
        <dbReference type="EMBL" id="VDI56911.1"/>
    </source>
</evidence>
<dbReference type="SMART" id="SM00369">
    <property type="entry name" value="LRR_TYP"/>
    <property type="match status" value="6"/>
</dbReference>
<proteinExistence type="inferred from homology"/>
<dbReference type="InterPro" id="IPR003591">
    <property type="entry name" value="Leu-rich_rpt_typical-subtyp"/>
</dbReference>
<evidence type="ECO:0000256" key="5">
    <source>
        <dbReference type="ARBA" id="ARBA00022729"/>
    </source>
</evidence>
<dbReference type="GO" id="GO:0038023">
    <property type="term" value="F:signaling receptor activity"/>
    <property type="evidence" value="ECO:0007669"/>
    <property type="project" value="TreeGrafter"/>
</dbReference>
<accession>A0A8B6G091</accession>
<evidence type="ECO:0000256" key="8">
    <source>
        <dbReference type="ARBA" id="ARBA00023136"/>
    </source>
</evidence>
<dbReference type="Pfam" id="PF01582">
    <property type="entry name" value="TIR"/>
    <property type="match status" value="1"/>
</dbReference>
<dbReference type="Gene3D" id="3.40.50.10140">
    <property type="entry name" value="Toll/interleukin-1 receptor homology (TIR) domain"/>
    <property type="match status" value="1"/>
</dbReference>
<feature type="transmembrane region" description="Helical" evidence="11">
    <location>
        <begin position="485"/>
        <end position="508"/>
    </location>
</feature>
<keyword evidence="9" id="KW-0675">Receptor</keyword>
<dbReference type="GO" id="GO:0007165">
    <property type="term" value="P:signal transduction"/>
    <property type="evidence" value="ECO:0007669"/>
    <property type="project" value="InterPro"/>
</dbReference>
<evidence type="ECO:0000256" key="4">
    <source>
        <dbReference type="ARBA" id="ARBA00022692"/>
    </source>
</evidence>
<dbReference type="EMBL" id="UYJE01007677">
    <property type="protein sequence ID" value="VDI56911.1"/>
    <property type="molecule type" value="Genomic_DNA"/>
</dbReference>
<protein>
    <recommendedName>
        <fullName evidence="12">TIR domain-containing protein</fullName>
    </recommendedName>
</protein>
<evidence type="ECO:0000256" key="3">
    <source>
        <dbReference type="ARBA" id="ARBA00022614"/>
    </source>
</evidence>
<evidence type="ECO:0000256" key="9">
    <source>
        <dbReference type="ARBA" id="ARBA00023170"/>
    </source>
</evidence>
<dbReference type="PANTHER" id="PTHR24365:SF541">
    <property type="entry name" value="PROTEIN TOLL-RELATED"/>
    <property type="match status" value="1"/>
</dbReference>
<dbReference type="PANTHER" id="PTHR24365">
    <property type="entry name" value="TOLL-LIKE RECEPTOR"/>
    <property type="match status" value="1"/>
</dbReference>
<dbReference type="AlphaFoldDB" id="A0A8B6G091"/>